<reference evidence="1 2" key="1">
    <citation type="journal article" date="2014" name="PLoS Genet.">
        <title>The Genome of Spironucleus salmonicida Highlights a Fish Pathogen Adapted to Fluctuating Environments.</title>
        <authorList>
            <person name="Xu F."/>
            <person name="Jerlstrom-Hultqvist J."/>
            <person name="Einarsson E."/>
            <person name="Astvaldsson A."/>
            <person name="Svard S.G."/>
            <person name="Andersson J.O."/>
        </authorList>
    </citation>
    <scope>NUCLEOTIDE SEQUENCE</scope>
    <source>
        <strain evidence="2">ATCC 50377</strain>
    </source>
</reference>
<proteinExistence type="predicted"/>
<gene>
    <name evidence="1" type="ORF">SS50377_18548</name>
    <name evidence="2" type="ORF">SS50377_22260</name>
</gene>
<dbReference type="Proteomes" id="UP000018208">
    <property type="component" value="Unassembled WGS sequence"/>
</dbReference>
<protein>
    <submittedName>
        <fullName evidence="1">Uncharacterized protein</fullName>
    </submittedName>
</protein>
<dbReference type="AlphaFoldDB" id="V6LEZ3"/>
<name>V6LEZ3_9EUKA</name>
<evidence type="ECO:0000313" key="2">
    <source>
        <dbReference type="EMBL" id="KAH0574645.1"/>
    </source>
</evidence>
<dbReference type="EMBL" id="KI546166">
    <property type="protein sequence ID" value="EST42246.1"/>
    <property type="molecule type" value="Genomic_DNA"/>
</dbReference>
<reference evidence="2" key="2">
    <citation type="submission" date="2020-12" db="EMBL/GenBank/DDBJ databases">
        <title>New Spironucleus salmonicida genome in near-complete chromosomes.</title>
        <authorList>
            <person name="Xu F."/>
            <person name="Kurt Z."/>
            <person name="Jimenez-Gonzalez A."/>
            <person name="Astvaldsson A."/>
            <person name="Andersson J.O."/>
            <person name="Svard S.G."/>
        </authorList>
    </citation>
    <scope>NUCLEOTIDE SEQUENCE</scope>
    <source>
        <strain evidence="2">ATCC 50377</strain>
    </source>
</reference>
<keyword evidence="3" id="KW-1185">Reference proteome</keyword>
<dbReference type="VEuPathDB" id="GiardiaDB:SS50377_22260"/>
<evidence type="ECO:0000313" key="1">
    <source>
        <dbReference type="EMBL" id="EST42246.1"/>
    </source>
</evidence>
<evidence type="ECO:0000313" key="3">
    <source>
        <dbReference type="Proteomes" id="UP000018208"/>
    </source>
</evidence>
<dbReference type="EMBL" id="AUWU02000003">
    <property type="protein sequence ID" value="KAH0574645.1"/>
    <property type="molecule type" value="Genomic_DNA"/>
</dbReference>
<organism evidence="1">
    <name type="scientific">Spironucleus salmonicida</name>
    <dbReference type="NCBI Taxonomy" id="348837"/>
    <lineage>
        <taxon>Eukaryota</taxon>
        <taxon>Metamonada</taxon>
        <taxon>Diplomonadida</taxon>
        <taxon>Hexamitidae</taxon>
        <taxon>Hexamitinae</taxon>
        <taxon>Spironucleus</taxon>
    </lineage>
</organism>
<sequence length="538" mass="62481">MDNQISNSEISDTFLVSKVQNDQQSLQILEDAINSLTEQHISNTVDKQLINWEEDYNDDFLQSNVKKSALQHPIKTQEDVCCVQTQHLPPVNIKPQVNLRELGNFEEIKQYLLPILAASQLKTQTHFCTALRVLSFVGNQTQDFINQEIKLQFIEKFDALKDLIPASLSISDGSVIYSIYKKANIHQKLKILQYIEEFLQTANYFMNLPIYLGQVQEYEIKSSHITFNKQLFSLYEKQITPNSEFQQSVFQEKFEQFLFNNIKTETNSSLFCQLLISLKIYATNFTIFKPDSFFKLLIYQTKRITASNQITALIIDFLFLTSLYIVPQLEFENFIQYLLSINLDQQNIKAIKLAIQKANPIFIPEINQMLQTQLILSNFTDFLPFFDISRNHILISLEHGNFHNLKLIPLFSSFCDENQACRAFSALLVKLKSELVFVQKLKIAASLLLLLNKIKSEIYQETFNKNLILSCLSPKNIDQVDQIYSFIKFQDLSFVKICGVKSALFYCLYDFKKLSGQGFQIFTKLEIQGAEKYYKLFQ</sequence>
<accession>V6LEZ3</accession>